<feature type="transmembrane region" description="Helical" evidence="6">
    <location>
        <begin position="314"/>
        <end position="333"/>
    </location>
</feature>
<comment type="similarity">
    <text evidence="2">Belongs to the major facilitator superfamily. Organophosphate:Pi antiporter (OPA) (TC 2.A.1.4) family.</text>
</comment>
<evidence type="ECO:0000256" key="6">
    <source>
        <dbReference type="SAM" id="Phobius"/>
    </source>
</evidence>
<dbReference type="PIRSF" id="PIRSF002808">
    <property type="entry name" value="Hexose_phosphate_transp"/>
    <property type="match status" value="1"/>
</dbReference>
<dbReference type="PANTHER" id="PTHR43826:SF3">
    <property type="entry name" value="GLUCOSE-6-PHOSPHATE EXCHANGER SLC37A4"/>
    <property type="match status" value="1"/>
</dbReference>
<protein>
    <recommendedName>
        <fullName evidence="7">Major facilitator superfamily (MFS) profile domain-containing protein</fullName>
    </recommendedName>
</protein>
<dbReference type="InterPro" id="IPR036259">
    <property type="entry name" value="MFS_trans_sf"/>
</dbReference>
<evidence type="ECO:0000313" key="8">
    <source>
        <dbReference type="EMBL" id="CAK0904147.1"/>
    </source>
</evidence>
<keyword evidence="9" id="KW-1185">Reference proteome</keyword>
<evidence type="ECO:0000256" key="3">
    <source>
        <dbReference type="ARBA" id="ARBA00022692"/>
    </source>
</evidence>
<keyword evidence="5 6" id="KW-0472">Membrane</keyword>
<feature type="transmembrane region" description="Helical" evidence="6">
    <location>
        <begin position="345"/>
        <end position="363"/>
    </location>
</feature>
<name>A0ABN9XZZ2_9DINO</name>
<dbReference type="EMBL" id="CAUYUJ010021359">
    <property type="protein sequence ID" value="CAK0904147.1"/>
    <property type="molecule type" value="Genomic_DNA"/>
</dbReference>
<comment type="subcellular location">
    <subcellularLocation>
        <location evidence="1">Endomembrane system</location>
        <topology evidence="1">Multi-pass membrane protein</topology>
    </subcellularLocation>
</comment>
<reference evidence="8" key="1">
    <citation type="submission" date="2023-10" db="EMBL/GenBank/DDBJ databases">
        <authorList>
            <person name="Chen Y."/>
            <person name="Shah S."/>
            <person name="Dougan E. K."/>
            <person name="Thang M."/>
            <person name="Chan C."/>
        </authorList>
    </citation>
    <scope>NUCLEOTIDE SEQUENCE [LARGE SCALE GENOMIC DNA]</scope>
</reference>
<dbReference type="PROSITE" id="PS50850">
    <property type="entry name" value="MFS"/>
    <property type="match status" value="1"/>
</dbReference>
<dbReference type="SUPFAM" id="SSF103473">
    <property type="entry name" value="MFS general substrate transporter"/>
    <property type="match status" value="1"/>
</dbReference>
<proteinExistence type="inferred from homology"/>
<dbReference type="InterPro" id="IPR000849">
    <property type="entry name" value="Sugar_P_transporter"/>
</dbReference>
<dbReference type="Proteomes" id="UP001189429">
    <property type="component" value="Unassembled WGS sequence"/>
</dbReference>
<sequence>MTAAGGELDAAEVQPMSRQQRQILARVTVLYALTCLVYRGSLSAALPEILSDFGATRAQAGKVLSLAALTYAFVKPAASALSDGRAPWRFLQAGVLSPGLCFLLMALAPSWWVLQLLVVLLHVAQGPSWPGVAGLLCSWFPPMQRGLPYSLVSSQINLVGSVVPMVVAGLAHCLGDWRGAFAALGGSNVVAALCLAQGLTQPPEPELDELCRSRQASLGLCGSRQASSEVCRSRQVSRQLSVESALASGPEVRFARLVQRLRRLKPHELRSGMVASCFLIASASLMLYIFRFGVEFWMSIYLEDTLGKDDGVRMFMFFIFWWQIGGFVGTLSTGPLTDRLGGERLPVASAAGVAMLAVVLGWHTCSAAALAGLGLFAGCACFGNRVLLMLAIRQAVPPKWGGRAEALNFLFAEFGGVLAGWPLITMLERLGGMRYFKAVLAATAAAQSAFMLLAWFAGPAASGSVEKPQGPRSWLASFRRAARVKPPRLVQVSSSENSQEM</sequence>
<feature type="domain" description="Major facilitator superfamily (MFS) profile" evidence="7">
    <location>
        <begin position="20"/>
        <end position="462"/>
    </location>
</feature>
<evidence type="ECO:0000256" key="4">
    <source>
        <dbReference type="ARBA" id="ARBA00022989"/>
    </source>
</evidence>
<evidence type="ECO:0000256" key="2">
    <source>
        <dbReference type="ARBA" id="ARBA00009598"/>
    </source>
</evidence>
<accession>A0ABN9XZZ2</accession>
<dbReference type="Pfam" id="PF07690">
    <property type="entry name" value="MFS_1"/>
    <property type="match status" value="1"/>
</dbReference>
<evidence type="ECO:0000313" key="9">
    <source>
        <dbReference type="Proteomes" id="UP001189429"/>
    </source>
</evidence>
<evidence type="ECO:0000256" key="1">
    <source>
        <dbReference type="ARBA" id="ARBA00004127"/>
    </source>
</evidence>
<gene>
    <name evidence="8" type="ORF">PCOR1329_LOCUS80261</name>
</gene>
<feature type="transmembrane region" description="Helical" evidence="6">
    <location>
        <begin position="436"/>
        <end position="457"/>
    </location>
</feature>
<dbReference type="InterPro" id="IPR020846">
    <property type="entry name" value="MFS_dom"/>
</dbReference>
<dbReference type="InterPro" id="IPR051337">
    <property type="entry name" value="OPA_Antiporter"/>
</dbReference>
<dbReference type="Gene3D" id="1.20.1250.20">
    <property type="entry name" value="MFS general substrate transporter like domains"/>
    <property type="match status" value="2"/>
</dbReference>
<comment type="caution">
    <text evidence="8">The sequence shown here is derived from an EMBL/GenBank/DDBJ whole genome shotgun (WGS) entry which is preliminary data.</text>
</comment>
<keyword evidence="4 6" id="KW-1133">Transmembrane helix</keyword>
<dbReference type="PANTHER" id="PTHR43826">
    <property type="entry name" value="GLUCOSE-6-PHOSPHATE EXCHANGER SLC37A4"/>
    <property type="match status" value="1"/>
</dbReference>
<feature type="transmembrane region" description="Helical" evidence="6">
    <location>
        <begin position="404"/>
        <end position="424"/>
    </location>
</feature>
<evidence type="ECO:0000259" key="7">
    <source>
        <dbReference type="PROSITE" id="PS50850"/>
    </source>
</evidence>
<evidence type="ECO:0000256" key="5">
    <source>
        <dbReference type="ARBA" id="ARBA00023136"/>
    </source>
</evidence>
<keyword evidence="3 6" id="KW-0812">Transmembrane</keyword>
<feature type="transmembrane region" description="Helical" evidence="6">
    <location>
        <begin position="272"/>
        <end position="294"/>
    </location>
</feature>
<organism evidence="8 9">
    <name type="scientific">Prorocentrum cordatum</name>
    <dbReference type="NCBI Taxonomy" id="2364126"/>
    <lineage>
        <taxon>Eukaryota</taxon>
        <taxon>Sar</taxon>
        <taxon>Alveolata</taxon>
        <taxon>Dinophyceae</taxon>
        <taxon>Prorocentrales</taxon>
        <taxon>Prorocentraceae</taxon>
        <taxon>Prorocentrum</taxon>
    </lineage>
</organism>
<dbReference type="InterPro" id="IPR011701">
    <property type="entry name" value="MFS"/>
</dbReference>
<feature type="transmembrane region" description="Helical" evidence="6">
    <location>
        <begin position="369"/>
        <end position="392"/>
    </location>
</feature>